<dbReference type="RefSeq" id="WP_013080152.1">
    <property type="nucleotide sequence ID" value="NC_014100.1"/>
</dbReference>
<organism evidence="6 7">
    <name type="scientific">Caulobacter segnis (strain ATCC 21756 / DSM 7131 / JCM 7823 / NBRC 15250 / LMG 17158 / TK0059)</name>
    <name type="common">Mycoplana segnis</name>
    <dbReference type="NCBI Taxonomy" id="509190"/>
    <lineage>
        <taxon>Bacteria</taxon>
        <taxon>Pseudomonadati</taxon>
        <taxon>Pseudomonadota</taxon>
        <taxon>Alphaproteobacteria</taxon>
        <taxon>Caulobacterales</taxon>
        <taxon>Caulobacteraceae</taxon>
        <taxon>Caulobacter</taxon>
    </lineage>
</organism>
<dbReference type="PANTHER" id="PTHR43847">
    <property type="entry name" value="BLL3993 PROTEIN"/>
    <property type="match status" value="1"/>
</dbReference>
<gene>
    <name evidence="6" type="ordered locus">Cseg_3062</name>
</gene>
<evidence type="ECO:0000256" key="4">
    <source>
        <dbReference type="ARBA" id="ARBA00023136"/>
    </source>
</evidence>
<keyword evidence="3 5" id="KW-1133">Transmembrane helix</keyword>
<dbReference type="GO" id="GO:0032259">
    <property type="term" value="P:methylation"/>
    <property type="evidence" value="ECO:0007669"/>
    <property type="project" value="UniProtKB-KW"/>
</dbReference>
<reference evidence="7" key="1">
    <citation type="journal article" date="2011" name="J. Bacteriol.">
        <title>Genome sequences of eight morphologically diverse alphaproteobacteria.</title>
        <authorList>
            <consortium name="US DOE Joint Genome Institute"/>
            <person name="Brown P.J."/>
            <person name="Kysela D.T."/>
            <person name="Buechlein A."/>
            <person name="Hemmerich C."/>
            <person name="Brun Y.V."/>
        </authorList>
    </citation>
    <scope>NUCLEOTIDE SEQUENCE [LARGE SCALE GENOMIC DNA]</scope>
    <source>
        <strain evidence="7">ATCC 21756 / DSM 7131 / JCM 7823 / NBRC 15250 / LMG 17158 / TK0059</strain>
    </source>
</reference>
<feature type="transmembrane region" description="Helical" evidence="5">
    <location>
        <begin position="69"/>
        <end position="93"/>
    </location>
</feature>
<keyword evidence="2 5" id="KW-0812">Transmembrane</keyword>
<dbReference type="GO" id="GO:0016020">
    <property type="term" value="C:membrane"/>
    <property type="evidence" value="ECO:0007669"/>
    <property type="project" value="UniProtKB-SubCell"/>
</dbReference>
<evidence type="ECO:0000313" key="6">
    <source>
        <dbReference type="EMBL" id="ADG11503.1"/>
    </source>
</evidence>
<dbReference type="PANTHER" id="PTHR43847:SF1">
    <property type="entry name" value="BLL3993 PROTEIN"/>
    <property type="match status" value="1"/>
</dbReference>
<feature type="transmembrane region" description="Helical" evidence="5">
    <location>
        <begin position="134"/>
        <end position="160"/>
    </location>
</feature>
<dbReference type="InterPro" id="IPR052527">
    <property type="entry name" value="Metal_cation-efflux_comp"/>
</dbReference>
<dbReference type="AlphaFoldDB" id="D5VLY0"/>
<accession>D5VLY0</accession>
<dbReference type="HOGENOM" id="CLU_102515_1_0_5"/>
<proteinExistence type="predicted"/>
<dbReference type="KEGG" id="cse:Cseg_3062"/>
<evidence type="ECO:0000256" key="2">
    <source>
        <dbReference type="ARBA" id="ARBA00022692"/>
    </source>
</evidence>
<evidence type="ECO:0000256" key="3">
    <source>
        <dbReference type="ARBA" id="ARBA00022989"/>
    </source>
</evidence>
<comment type="subcellular location">
    <subcellularLocation>
        <location evidence="1">Membrane</location>
        <topology evidence="1">Multi-pass membrane protein</topology>
    </subcellularLocation>
</comment>
<keyword evidence="4 5" id="KW-0472">Membrane</keyword>
<protein>
    <submittedName>
        <fullName evidence="6">Isoprenylcysteine carboxyl methyltransferase</fullName>
    </submittedName>
</protein>
<evidence type="ECO:0000256" key="1">
    <source>
        <dbReference type="ARBA" id="ARBA00004141"/>
    </source>
</evidence>
<keyword evidence="6" id="KW-0808">Transferase</keyword>
<dbReference type="eggNOG" id="COG1755">
    <property type="taxonomic scope" value="Bacteria"/>
</dbReference>
<feature type="transmembrane region" description="Helical" evidence="5">
    <location>
        <begin position="43"/>
        <end position="62"/>
    </location>
</feature>
<keyword evidence="6" id="KW-0489">Methyltransferase</keyword>
<sequence length="176" mass="19111">MSLATFAMGLFVVLAVAWRLTSLARSRANEKGLRRAGAVEVGAGASLALTLAHVAIYLGAIGEAIARGFWLDGVAAVGLALYGFGAAMLALVIRDLGRVWTVKVFIAPDHVLVRTWLFRTFRHPNYILAILPELVGLCLALHAVVTLICGLPLYAALLWIRIRLEEAAMRERFPAY</sequence>
<dbReference type="Gene3D" id="1.20.120.1630">
    <property type="match status" value="1"/>
</dbReference>
<evidence type="ECO:0000313" key="7">
    <source>
        <dbReference type="Proteomes" id="UP000002629"/>
    </source>
</evidence>
<name>D5VLY0_CAUST</name>
<dbReference type="InterPro" id="IPR007269">
    <property type="entry name" value="ICMT_MeTrfase"/>
</dbReference>
<dbReference type="Pfam" id="PF04140">
    <property type="entry name" value="ICMT"/>
    <property type="match status" value="1"/>
</dbReference>
<dbReference type="GO" id="GO:0004671">
    <property type="term" value="F:protein C-terminal S-isoprenylcysteine carboxyl O-methyltransferase activity"/>
    <property type="evidence" value="ECO:0007669"/>
    <property type="project" value="InterPro"/>
</dbReference>
<evidence type="ECO:0000256" key="5">
    <source>
        <dbReference type="SAM" id="Phobius"/>
    </source>
</evidence>
<dbReference type="EMBL" id="CP002008">
    <property type="protein sequence ID" value="ADG11503.1"/>
    <property type="molecule type" value="Genomic_DNA"/>
</dbReference>
<dbReference type="Proteomes" id="UP000002629">
    <property type="component" value="Chromosome"/>
</dbReference>